<name>A0AAN9K289_CLITE</name>
<dbReference type="InterPro" id="IPR036249">
    <property type="entry name" value="Thioredoxin-like_sf"/>
</dbReference>
<dbReference type="AlphaFoldDB" id="A0AAN9K289"/>
<dbReference type="InterPro" id="IPR013766">
    <property type="entry name" value="Thioredoxin_domain"/>
</dbReference>
<evidence type="ECO:0000256" key="3">
    <source>
        <dbReference type="ARBA" id="ARBA00023284"/>
    </source>
</evidence>
<dbReference type="EMBL" id="JAYKXN010000002">
    <property type="protein sequence ID" value="KAK7309555.1"/>
    <property type="molecule type" value="Genomic_DNA"/>
</dbReference>
<accession>A0AAN9K289</accession>
<dbReference type="PRINTS" id="PR00421">
    <property type="entry name" value="THIOREDOXIN"/>
</dbReference>
<keyword evidence="2" id="KW-1015">Disulfide bond</keyword>
<keyword evidence="6" id="KW-1185">Reference proteome</keyword>
<evidence type="ECO:0000313" key="5">
    <source>
        <dbReference type="EMBL" id="KAK7309555.1"/>
    </source>
</evidence>
<protein>
    <recommendedName>
        <fullName evidence="4">Thioredoxin domain-containing protein</fullName>
    </recommendedName>
</protein>
<sequence length="131" mass="14834">MAAKAYKFVYVDSSRSLETQSSNNILTFHSIANWNTHFNALKGTNKLMVINFTATWCGPCKLMDPVIQEFASKYTDVDFIKVDVEELIGVSQAFQVQALPTFILFKRGKVADKVVGVKKEELKGMIEKHRK</sequence>
<comment type="caution">
    <text evidence="5">The sequence shown here is derived from an EMBL/GenBank/DDBJ whole genome shotgun (WGS) entry which is preliminary data.</text>
</comment>
<feature type="domain" description="Thioredoxin" evidence="4">
    <location>
        <begin position="1"/>
        <end position="131"/>
    </location>
</feature>
<dbReference type="PANTHER" id="PTHR10438:SF463">
    <property type="entry name" value="THIOREDOXIN"/>
    <property type="match status" value="1"/>
</dbReference>
<evidence type="ECO:0000259" key="4">
    <source>
        <dbReference type="PROSITE" id="PS51352"/>
    </source>
</evidence>
<gene>
    <name evidence="5" type="ORF">RJT34_06376</name>
</gene>
<keyword evidence="3" id="KW-0676">Redox-active center</keyword>
<dbReference type="SUPFAM" id="SSF52833">
    <property type="entry name" value="Thioredoxin-like"/>
    <property type="match status" value="1"/>
</dbReference>
<dbReference type="InterPro" id="IPR050620">
    <property type="entry name" value="Thioredoxin_H-type-like"/>
</dbReference>
<reference evidence="5 6" key="1">
    <citation type="submission" date="2024-01" db="EMBL/GenBank/DDBJ databases">
        <title>The genomes of 5 underutilized Papilionoideae crops provide insights into root nodulation and disease resistance.</title>
        <authorList>
            <person name="Yuan L."/>
        </authorList>
    </citation>
    <scope>NUCLEOTIDE SEQUENCE [LARGE SCALE GENOMIC DNA]</scope>
    <source>
        <strain evidence="5">LY-2023</strain>
        <tissue evidence="5">Leaf</tissue>
    </source>
</reference>
<dbReference type="PANTHER" id="PTHR10438">
    <property type="entry name" value="THIOREDOXIN"/>
    <property type="match status" value="1"/>
</dbReference>
<keyword evidence="1" id="KW-0813">Transport</keyword>
<keyword evidence="1" id="KW-0249">Electron transport</keyword>
<dbReference type="Proteomes" id="UP001359559">
    <property type="component" value="Unassembled WGS sequence"/>
</dbReference>
<dbReference type="PROSITE" id="PS00194">
    <property type="entry name" value="THIOREDOXIN_1"/>
    <property type="match status" value="1"/>
</dbReference>
<dbReference type="CDD" id="cd02947">
    <property type="entry name" value="TRX_family"/>
    <property type="match status" value="1"/>
</dbReference>
<dbReference type="Pfam" id="PF00085">
    <property type="entry name" value="Thioredoxin"/>
    <property type="match status" value="1"/>
</dbReference>
<evidence type="ECO:0000256" key="2">
    <source>
        <dbReference type="ARBA" id="ARBA00023157"/>
    </source>
</evidence>
<dbReference type="InterPro" id="IPR017937">
    <property type="entry name" value="Thioredoxin_CS"/>
</dbReference>
<dbReference type="PROSITE" id="PS51352">
    <property type="entry name" value="THIOREDOXIN_2"/>
    <property type="match status" value="1"/>
</dbReference>
<evidence type="ECO:0000256" key="1">
    <source>
        <dbReference type="ARBA" id="ARBA00022982"/>
    </source>
</evidence>
<evidence type="ECO:0000313" key="6">
    <source>
        <dbReference type="Proteomes" id="UP001359559"/>
    </source>
</evidence>
<dbReference type="Gene3D" id="3.40.30.10">
    <property type="entry name" value="Glutaredoxin"/>
    <property type="match status" value="1"/>
</dbReference>
<organism evidence="5 6">
    <name type="scientific">Clitoria ternatea</name>
    <name type="common">Butterfly pea</name>
    <dbReference type="NCBI Taxonomy" id="43366"/>
    <lineage>
        <taxon>Eukaryota</taxon>
        <taxon>Viridiplantae</taxon>
        <taxon>Streptophyta</taxon>
        <taxon>Embryophyta</taxon>
        <taxon>Tracheophyta</taxon>
        <taxon>Spermatophyta</taxon>
        <taxon>Magnoliopsida</taxon>
        <taxon>eudicotyledons</taxon>
        <taxon>Gunneridae</taxon>
        <taxon>Pentapetalae</taxon>
        <taxon>rosids</taxon>
        <taxon>fabids</taxon>
        <taxon>Fabales</taxon>
        <taxon>Fabaceae</taxon>
        <taxon>Papilionoideae</taxon>
        <taxon>50 kb inversion clade</taxon>
        <taxon>NPAAA clade</taxon>
        <taxon>indigoferoid/millettioid clade</taxon>
        <taxon>Phaseoleae</taxon>
        <taxon>Clitoria</taxon>
    </lineage>
</organism>
<proteinExistence type="predicted"/>
<dbReference type="FunFam" id="3.40.30.10:FF:000245">
    <property type="entry name" value="Thioredoxin"/>
    <property type="match status" value="1"/>
</dbReference>